<keyword evidence="4 10" id="KW-0812">Transmembrane</keyword>
<dbReference type="InterPro" id="IPR050366">
    <property type="entry name" value="BP-dependent_transpt_permease"/>
</dbReference>
<keyword evidence="6" id="KW-0653">Protein transport</keyword>
<feature type="transmembrane region" description="Helical" evidence="10">
    <location>
        <begin position="132"/>
        <end position="162"/>
    </location>
</feature>
<evidence type="ECO:0000313" key="13">
    <source>
        <dbReference type="Proteomes" id="UP000051017"/>
    </source>
</evidence>
<dbReference type="PROSITE" id="PS50928">
    <property type="entry name" value="ABC_TM1"/>
    <property type="match status" value="1"/>
</dbReference>
<dbReference type="AlphaFoldDB" id="A0A0R2Q717"/>
<feature type="non-terminal residue" evidence="12">
    <location>
        <position position="1"/>
    </location>
</feature>
<name>A0A0R2Q717_9ACTN</name>
<dbReference type="Proteomes" id="UP000051017">
    <property type="component" value="Unassembled WGS sequence"/>
</dbReference>
<dbReference type="PANTHER" id="PTHR43386">
    <property type="entry name" value="OLIGOPEPTIDE TRANSPORT SYSTEM PERMEASE PROTEIN APPC"/>
    <property type="match status" value="1"/>
</dbReference>
<dbReference type="InterPro" id="IPR000515">
    <property type="entry name" value="MetI-like"/>
</dbReference>
<proteinExistence type="inferred from homology"/>
<feature type="transmembrane region" description="Helical" evidence="10">
    <location>
        <begin position="275"/>
        <end position="297"/>
    </location>
</feature>
<evidence type="ECO:0000256" key="1">
    <source>
        <dbReference type="ARBA" id="ARBA00004651"/>
    </source>
</evidence>
<dbReference type="Pfam" id="PF00528">
    <property type="entry name" value="BPD_transp_1"/>
    <property type="match status" value="1"/>
</dbReference>
<sequence length="312" mass="33863">HFWTRGFVLTEFATISPKRMAMRRFLSHKAAVGSCVLLAIMVLAVILSPITARYGVNEQVRKPPNTYLPPQKLAWFGTDDIGRDLYSRLIYGIRVSLIIGLFSAMISTIVGCVVGAVAGFRGGRFDDIVMRVTDLFLAFPFLVALLVIRNTIGGIGWLTAIIGDKSSLRFIVFLLSFFGWMGVARIVRGQILALKEREFIEAARAVGATRRYIVRAHLLPNSIGPIMVALSFAVVGAITAESTLAFFGYGPQAGDGGTSLGILVGAAKGAVQSGYWWIAVFPCFSLVLISLAINFIGDALRDATDPRLDRGE</sequence>
<evidence type="ECO:0000313" key="12">
    <source>
        <dbReference type="EMBL" id="KRO45820.1"/>
    </source>
</evidence>
<feature type="transmembrane region" description="Helical" evidence="10">
    <location>
        <begin position="95"/>
        <end position="120"/>
    </location>
</feature>
<evidence type="ECO:0000256" key="4">
    <source>
        <dbReference type="ARBA" id="ARBA00022692"/>
    </source>
</evidence>
<dbReference type="SUPFAM" id="SSF161098">
    <property type="entry name" value="MetI-like"/>
    <property type="match status" value="1"/>
</dbReference>
<dbReference type="InterPro" id="IPR025966">
    <property type="entry name" value="OppC_N"/>
</dbReference>
<feature type="transmembrane region" description="Helical" evidence="10">
    <location>
        <begin position="30"/>
        <end position="52"/>
    </location>
</feature>
<keyword evidence="5" id="KW-0571">Peptide transport</keyword>
<gene>
    <name evidence="12" type="ORF">ABR75_05800</name>
</gene>
<evidence type="ECO:0000256" key="7">
    <source>
        <dbReference type="ARBA" id="ARBA00022989"/>
    </source>
</evidence>
<dbReference type="GO" id="GO:0015833">
    <property type="term" value="P:peptide transport"/>
    <property type="evidence" value="ECO:0007669"/>
    <property type="project" value="UniProtKB-KW"/>
</dbReference>
<evidence type="ECO:0000256" key="8">
    <source>
        <dbReference type="ARBA" id="ARBA00023136"/>
    </source>
</evidence>
<comment type="similarity">
    <text evidence="9">Belongs to the binding-protein-dependent transport system permease family. OppBC subfamily.</text>
</comment>
<feature type="transmembrane region" description="Helical" evidence="10">
    <location>
        <begin position="218"/>
        <end position="240"/>
    </location>
</feature>
<protein>
    <recommendedName>
        <fullName evidence="11">ABC transmembrane type-1 domain-containing protein</fullName>
    </recommendedName>
</protein>
<feature type="transmembrane region" description="Helical" evidence="10">
    <location>
        <begin position="168"/>
        <end position="187"/>
    </location>
</feature>
<reference evidence="12 13" key="1">
    <citation type="submission" date="2015-10" db="EMBL/GenBank/DDBJ databases">
        <title>Metagenome-Assembled Genomes uncover a global brackish microbiome.</title>
        <authorList>
            <person name="Hugerth L.W."/>
            <person name="Larsson J."/>
            <person name="Alneberg J."/>
            <person name="Lindh M.V."/>
            <person name="Legrand C."/>
            <person name="Pinhassi J."/>
            <person name="Andersson A.F."/>
        </authorList>
    </citation>
    <scope>NUCLEOTIDE SEQUENCE [LARGE SCALE GENOMIC DNA]</scope>
    <source>
        <strain evidence="12">BACL6 MAG-120924-bin43</strain>
    </source>
</reference>
<dbReference type="GO" id="GO:0005886">
    <property type="term" value="C:plasma membrane"/>
    <property type="evidence" value="ECO:0007669"/>
    <property type="project" value="UniProtKB-SubCell"/>
</dbReference>
<evidence type="ECO:0000259" key="11">
    <source>
        <dbReference type="PROSITE" id="PS50928"/>
    </source>
</evidence>
<keyword evidence="8 10" id="KW-0472">Membrane</keyword>
<evidence type="ECO:0000256" key="3">
    <source>
        <dbReference type="ARBA" id="ARBA00022475"/>
    </source>
</evidence>
<keyword evidence="7 10" id="KW-1133">Transmembrane helix</keyword>
<comment type="subcellular location">
    <subcellularLocation>
        <location evidence="1 10">Cell membrane</location>
        <topology evidence="1 10">Multi-pass membrane protein</topology>
    </subcellularLocation>
</comment>
<accession>A0A0R2Q717</accession>
<dbReference type="CDD" id="cd06261">
    <property type="entry name" value="TM_PBP2"/>
    <property type="match status" value="1"/>
</dbReference>
<dbReference type="Pfam" id="PF12911">
    <property type="entry name" value="OppC_N"/>
    <property type="match status" value="1"/>
</dbReference>
<dbReference type="GO" id="GO:0055085">
    <property type="term" value="P:transmembrane transport"/>
    <property type="evidence" value="ECO:0007669"/>
    <property type="project" value="InterPro"/>
</dbReference>
<evidence type="ECO:0000256" key="6">
    <source>
        <dbReference type="ARBA" id="ARBA00022927"/>
    </source>
</evidence>
<evidence type="ECO:0000256" key="2">
    <source>
        <dbReference type="ARBA" id="ARBA00022448"/>
    </source>
</evidence>
<dbReference type="Gene3D" id="1.10.3720.10">
    <property type="entry name" value="MetI-like"/>
    <property type="match status" value="1"/>
</dbReference>
<organism evidence="12 13">
    <name type="scientific">Acidimicrobiia bacterium BACL6 MAG-120924-bin43</name>
    <dbReference type="NCBI Taxonomy" id="1655583"/>
    <lineage>
        <taxon>Bacteria</taxon>
        <taxon>Bacillati</taxon>
        <taxon>Actinomycetota</taxon>
        <taxon>Acidimicrobiia</taxon>
        <taxon>acIV cluster</taxon>
    </lineage>
</organism>
<evidence type="ECO:0000256" key="5">
    <source>
        <dbReference type="ARBA" id="ARBA00022856"/>
    </source>
</evidence>
<evidence type="ECO:0000256" key="10">
    <source>
        <dbReference type="RuleBase" id="RU363032"/>
    </source>
</evidence>
<dbReference type="PANTHER" id="PTHR43386:SF24">
    <property type="entry name" value="OLIGOPEPTIDE TRANSPORT SYSTEM PERMEASE PROTEIN AMID"/>
    <property type="match status" value="1"/>
</dbReference>
<keyword evidence="2 10" id="KW-0813">Transport</keyword>
<comment type="caution">
    <text evidence="12">The sequence shown here is derived from an EMBL/GenBank/DDBJ whole genome shotgun (WGS) entry which is preliminary data.</text>
</comment>
<evidence type="ECO:0000256" key="9">
    <source>
        <dbReference type="ARBA" id="ARBA00024202"/>
    </source>
</evidence>
<keyword evidence="3" id="KW-1003">Cell membrane</keyword>
<dbReference type="InterPro" id="IPR035906">
    <property type="entry name" value="MetI-like_sf"/>
</dbReference>
<dbReference type="GO" id="GO:0015031">
    <property type="term" value="P:protein transport"/>
    <property type="evidence" value="ECO:0007669"/>
    <property type="project" value="UniProtKB-KW"/>
</dbReference>
<feature type="domain" description="ABC transmembrane type-1" evidence="11">
    <location>
        <begin position="93"/>
        <end position="297"/>
    </location>
</feature>
<dbReference type="EMBL" id="LIBJ01000410">
    <property type="protein sequence ID" value="KRO45820.1"/>
    <property type="molecule type" value="Genomic_DNA"/>
</dbReference>